<organism evidence="2 3">
    <name type="scientific">Sphagnurus paluster</name>
    <dbReference type="NCBI Taxonomy" id="117069"/>
    <lineage>
        <taxon>Eukaryota</taxon>
        <taxon>Fungi</taxon>
        <taxon>Dikarya</taxon>
        <taxon>Basidiomycota</taxon>
        <taxon>Agaricomycotina</taxon>
        <taxon>Agaricomycetes</taxon>
        <taxon>Agaricomycetidae</taxon>
        <taxon>Agaricales</taxon>
        <taxon>Tricholomatineae</taxon>
        <taxon>Lyophyllaceae</taxon>
        <taxon>Sphagnurus</taxon>
    </lineage>
</organism>
<dbReference type="InterPro" id="IPR023128">
    <property type="entry name" value="Prot_N_Gln_amidohydro_ab_roll"/>
</dbReference>
<proteinExistence type="predicted"/>
<dbReference type="Gene3D" id="3.10.620.10">
    <property type="entry name" value="Protein N-terminal glutamine amidohydrolase, alpha beta roll"/>
    <property type="match status" value="1"/>
</dbReference>
<evidence type="ECO:0000259" key="1">
    <source>
        <dbReference type="Pfam" id="PF09764"/>
    </source>
</evidence>
<dbReference type="EMBL" id="JABCKI010000136">
    <property type="protein sequence ID" value="KAG5652339.1"/>
    <property type="molecule type" value="Genomic_DNA"/>
</dbReference>
<dbReference type="Proteomes" id="UP000717328">
    <property type="component" value="Unassembled WGS sequence"/>
</dbReference>
<keyword evidence="3" id="KW-1185">Reference proteome</keyword>
<dbReference type="Pfam" id="PF09764">
    <property type="entry name" value="Nt_Gln_amidase"/>
    <property type="match status" value="1"/>
</dbReference>
<sequence>MTSIPNSSCRALTNIISMKLFTKFRQSTRGKQLWIVPDNIFLEQFASDRSHMIQIDSDGSSGELERTKKVYNSPPPTYDPIRGDAAVNKGIENNLMSSFVSMVPSPETYGVVVDRNGFREAALKTGGVTHSHALL</sequence>
<reference evidence="2" key="2">
    <citation type="submission" date="2021-10" db="EMBL/GenBank/DDBJ databases">
        <title>Phylogenomics reveals ancestral predisposition of the termite-cultivated fungus Termitomyces towards a domesticated lifestyle.</title>
        <authorList>
            <person name="Auxier B."/>
            <person name="Grum-Grzhimaylo A."/>
            <person name="Cardenas M.E."/>
            <person name="Lodge J.D."/>
            <person name="Laessoe T."/>
            <person name="Pedersen O."/>
            <person name="Smith M.E."/>
            <person name="Kuyper T.W."/>
            <person name="Franco-Molano E.A."/>
            <person name="Baroni T.J."/>
            <person name="Aanen D.K."/>
        </authorList>
    </citation>
    <scope>NUCLEOTIDE SEQUENCE</scope>
    <source>
        <strain evidence="2">D49</strain>
    </source>
</reference>
<dbReference type="GO" id="GO:0016811">
    <property type="term" value="F:hydrolase activity, acting on carbon-nitrogen (but not peptide) bonds, in linear amides"/>
    <property type="evidence" value="ECO:0007669"/>
    <property type="project" value="InterPro"/>
</dbReference>
<reference evidence="2" key="1">
    <citation type="submission" date="2021-02" db="EMBL/GenBank/DDBJ databases">
        <authorList>
            <person name="Nieuwenhuis M."/>
            <person name="Van De Peppel L.J.J."/>
        </authorList>
    </citation>
    <scope>NUCLEOTIDE SEQUENCE</scope>
    <source>
        <strain evidence="2">D49</strain>
    </source>
</reference>
<evidence type="ECO:0000313" key="2">
    <source>
        <dbReference type="EMBL" id="KAG5652339.1"/>
    </source>
</evidence>
<gene>
    <name evidence="2" type="ORF">H0H81_005360</name>
</gene>
<dbReference type="AlphaFoldDB" id="A0A9P7GM59"/>
<protein>
    <recommendedName>
        <fullName evidence="1">Protein N-terminal glutamine amidohydrolase alpha beta roll domain-containing protein</fullName>
    </recommendedName>
</protein>
<evidence type="ECO:0000313" key="3">
    <source>
        <dbReference type="Proteomes" id="UP000717328"/>
    </source>
</evidence>
<dbReference type="OrthoDB" id="191192at2759"/>
<name>A0A9P7GM59_9AGAR</name>
<feature type="domain" description="Protein N-terminal glutamine amidohydrolase alpha beta roll" evidence="1">
    <location>
        <begin position="30"/>
        <end position="120"/>
    </location>
</feature>
<accession>A0A9P7GM59</accession>
<comment type="caution">
    <text evidence="2">The sequence shown here is derived from an EMBL/GenBank/DDBJ whole genome shotgun (WGS) entry which is preliminary data.</text>
</comment>
<dbReference type="InterPro" id="IPR037132">
    <property type="entry name" value="N_Gln_amidohydro_ab_roll_sf"/>
</dbReference>